<feature type="transmembrane region" description="Helical" evidence="1">
    <location>
        <begin position="39"/>
        <end position="61"/>
    </location>
</feature>
<name>A0ABS9WJG7_9ACTN</name>
<feature type="transmembrane region" description="Helical" evidence="1">
    <location>
        <begin position="145"/>
        <end position="168"/>
    </location>
</feature>
<dbReference type="Pfam" id="PF03862">
    <property type="entry name" value="SpoVAC_SpoVAEB"/>
    <property type="match status" value="1"/>
</dbReference>
<evidence type="ECO:0000256" key="1">
    <source>
        <dbReference type="SAM" id="Phobius"/>
    </source>
</evidence>
<dbReference type="InterPro" id="IPR005562">
    <property type="entry name" value="SpoVA"/>
</dbReference>
<feature type="transmembrane region" description="Helical" evidence="1">
    <location>
        <begin position="174"/>
        <end position="196"/>
    </location>
</feature>
<accession>A0ABS9WJG7</accession>
<feature type="transmembrane region" description="Helical" evidence="1">
    <location>
        <begin position="208"/>
        <end position="229"/>
    </location>
</feature>
<dbReference type="RefSeq" id="WP_242166536.1">
    <property type="nucleotide sequence ID" value="NZ_JAJMLW010000004.1"/>
</dbReference>
<protein>
    <submittedName>
        <fullName evidence="2">SpoVA/SpoVAEb family sporulation membrane protein</fullName>
    </submittedName>
</protein>
<keyword evidence="1" id="KW-0812">Transmembrane</keyword>
<proteinExistence type="predicted"/>
<sequence length="308" mass="32311">MRPYKTVIYSFFLGGCFALIAQAIASVWSALLPGTPLEFFTGGATLVSMGVIGCVLGGLAVYQRLEEWATFGALLPFSGFAMAVGMKMLGPWTREGATLGASVWKGLWLVIWFNAVGAASCILLGLACGSLGVEPAVAAKNTSALVFPGAFLMGGILCAFFQLCYLAVRALTPKAAPVWILLFAWMCGAIAAPLGLSGTLANVFGQGFSVMIPVGGYNMYNVGVSFALGEMGEGLLHLGSFLLAVFFLFFTGLMTFVIYNAKFGRTPLHEVHLAAARRSLAELEGAAPAPACEGAVGVDFDESELQRA</sequence>
<keyword evidence="1" id="KW-1133">Transmembrane helix</keyword>
<keyword evidence="1" id="KW-0472">Membrane</keyword>
<evidence type="ECO:0000313" key="3">
    <source>
        <dbReference type="Proteomes" id="UP001430755"/>
    </source>
</evidence>
<feature type="transmembrane region" description="Helical" evidence="1">
    <location>
        <begin position="68"/>
        <end position="89"/>
    </location>
</feature>
<organism evidence="2 3">
    <name type="scientific">Adlercreutzia faecimuris</name>
    <dbReference type="NCBI Taxonomy" id="2897341"/>
    <lineage>
        <taxon>Bacteria</taxon>
        <taxon>Bacillati</taxon>
        <taxon>Actinomycetota</taxon>
        <taxon>Coriobacteriia</taxon>
        <taxon>Eggerthellales</taxon>
        <taxon>Eggerthellaceae</taxon>
        <taxon>Adlercreutzia</taxon>
    </lineage>
</organism>
<comment type="caution">
    <text evidence="2">The sequence shown here is derived from an EMBL/GenBank/DDBJ whole genome shotgun (WGS) entry which is preliminary data.</text>
</comment>
<dbReference type="EMBL" id="JAJMLW010000004">
    <property type="protein sequence ID" value="MCI2242964.1"/>
    <property type="molecule type" value="Genomic_DNA"/>
</dbReference>
<keyword evidence="3" id="KW-1185">Reference proteome</keyword>
<reference evidence="2" key="1">
    <citation type="submission" date="2021-11" db="EMBL/GenBank/DDBJ databases">
        <title>A Novel Adlercreutzia Species, isolated from a Allomyrina dichotoma larva feces.</title>
        <authorList>
            <person name="Suh M.K."/>
        </authorList>
    </citation>
    <scope>NUCLEOTIDE SEQUENCE</scope>
    <source>
        <strain evidence="2">JBNU-10</strain>
    </source>
</reference>
<gene>
    <name evidence="2" type="ORF">LPT13_11465</name>
</gene>
<feature type="transmembrane region" description="Helical" evidence="1">
    <location>
        <begin position="235"/>
        <end position="259"/>
    </location>
</feature>
<dbReference type="PROSITE" id="PS51257">
    <property type="entry name" value="PROKAR_LIPOPROTEIN"/>
    <property type="match status" value="1"/>
</dbReference>
<feature type="transmembrane region" description="Helical" evidence="1">
    <location>
        <begin position="109"/>
        <end position="133"/>
    </location>
</feature>
<evidence type="ECO:0000313" key="2">
    <source>
        <dbReference type="EMBL" id="MCI2242964.1"/>
    </source>
</evidence>
<dbReference type="Proteomes" id="UP001430755">
    <property type="component" value="Unassembled WGS sequence"/>
</dbReference>